<dbReference type="Proteomes" id="UP000197361">
    <property type="component" value="Unassembled WGS sequence"/>
</dbReference>
<dbReference type="Gene3D" id="1.25.40.10">
    <property type="entry name" value="Tetratricopeptide repeat domain"/>
    <property type="match status" value="1"/>
</dbReference>
<dbReference type="PROSITE" id="PS50005">
    <property type="entry name" value="TPR"/>
    <property type="match status" value="3"/>
</dbReference>
<keyword evidence="1" id="KW-0808">Transferase</keyword>
<dbReference type="Pfam" id="PF14559">
    <property type="entry name" value="TPR_19"/>
    <property type="match status" value="1"/>
</dbReference>
<name>A0A246K2X6_9SPHN</name>
<dbReference type="SUPFAM" id="SSF52540">
    <property type="entry name" value="P-loop containing nucleoside triphosphate hydrolases"/>
    <property type="match status" value="1"/>
</dbReference>
<proteinExistence type="predicted"/>
<feature type="repeat" description="TPR" evidence="2">
    <location>
        <begin position="105"/>
        <end position="138"/>
    </location>
</feature>
<dbReference type="AlphaFoldDB" id="A0A246K2X6"/>
<dbReference type="Gene3D" id="3.40.50.300">
    <property type="entry name" value="P-loop containing nucleotide triphosphate hydrolases"/>
    <property type="match status" value="1"/>
</dbReference>
<gene>
    <name evidence="3" type="ORF">CDQ92_04210</name>
</gene>
<accession>A0A246K2X6</accession>
<dbReference type="RefSeq" id="WP_088440559.1">
    <property type="nucleotide sequence ID" value="NZ_BMMC01000012.1"/>
</dbReference>
<dbReference type="GO" id="GO:0008476">
    <property type="term" value="F:protein-tyrosine sulfotransferase activity"/>
    <property type="evidence" value="ECO:0007669"/>
    <property type="project" value="InterPro"/>
</dbReference>
<keyword evidence="2" id="KW-0802">TPR repeat</keyword>
<reference evidence="3 4" key="1">
    <citation type="journal article" date="2010" name="Int. J. Syst. Evol. Microbiol.">
        <title>Sphingopyxis bauzanensis sp. nov., a psychrophilic bacterium isolated from soil.</title>
        <authorList>
            <person name="Zhang D.C."/>
            <person name="Liu H.C."/>
            <person name="Xin Y.H."/>
            <person name="Zhou Y.G."/>
            <person name="Schinner F."/>
            <person name="Margesin R."/>
        </authorList>
    </citation>
    <scope>NUCLEOTIDE SEQUENCE [LARGE SCALE GENOMIC DNA]</scope>
    <source>
        <strain evidence="3 4">DSM 22271</strain>
    </source>
</reference>
<evidence type="ECO:0000256" key="1">
    <source>
        <dbReference type="ARBA" id="ARBA00022679"/>
    </source>
</evidence>
<evidence type="ECO:0000256" key="2">
    <source>
        <dbReference type="PROSITE-ProRule" id="PRU00339"/>
    </source>
</evidence>
<feature type="repeat" description="TPR" evidence="2">
    <location>
        <begin position="139"/>
        <end position="172"/>
    </location>
</feature>
<comment type="caution">
    <text evidence="3">The sequence shown here is derived from an EMBL/GenBank/DDBJ whole genome shotgun (WGS) entry which is preliminary data.</text>
</comment>
<dbReference type="PANTHER" id="PTHR12788">
    <property type="entry name" value="PROTEIN-TYROSINE SULFOTRANSFERASE 2"/>
    <property type="match status" value="1"/>
</dbReference>
<dbReference type="Pfam" id="PF13181">
    <property type="entry name" value="TPR_8"/>
    <property type="match status" value="1"/>
</dbReference>
<keyword evidence="4" id="KW-1185">Reference proteome</keyword>
<dbReference type="EMBL" id="NISK01000001">
    <property type="protein sequence ID" value="OWQ99826.1"/>
    <property type="molecule type" value="Genomic_DNA"/>
</dbReference>
<dbReference type="InterPro" id="IPR026634">
    <property type="entry name" value="TPST-like"/>
</dbReference>
<dbReference type="InterPro" id="IPR019734">
    <property type="entry name" value="TPR_rpt"/>
</dbReference>
<dbReference type="InterPro" id="IPR011990">
    <property type="entry name" value="TPR-like_helical_dom_sf"/>
</dbReference>
<evidence type="ECO:0000313" key="4">
    <source>
        <dbReference type="Proteomes" id="UP000197361"/>
    </source>
</evidence>
<dbReference type="Pfam" id="PF13469">
    <property type="entry name" value="Sulfotransfer_3"/>
    <property type="match status" value="1"/>
</dbReference>
<organism evidence="3 4">
    <name type="scientific">Sphingopyxis bauzanensis</name>
    <dbReference type="NCBI Taxonomy" id="651663"/>
    <lineage>
        <taxon>Bacteria</taxon>
        <taxon>Pseudomonadati</taxon>
        <taxon>Pseudomonadota</taxon>
        <taxon>Alphaproteobacteria</taxon>
        <taxon>Sphingomonadales</taxon>
        <taxon>Sphingomonadaceae</taxon>
        <taxon>Sphingopyxis</taxon>
    </lineage>
</organism>
<dbReference type="OrthoDB" id="9800698at2"/>
<dbReference type="SUPFAM" id="SSF48452">
    <property type="entry name" value="TPR-like"/>
    <property type="match status" value="2"/>
</dbReference>
<protein>
    <submittedName>
        <fullName evidence="3">Uncharacterized protein</fullName>
    </submittedName>
</protein>
<evidence type="ECO:0000313" key="3">
    <source>
        <dbReference type="EMBL" id="OWQ99826.1"/>
    </source>
</evidence>
<sequence length="617" mass="67061">MATLTHDAALANARRLLAAEPAAALAQAQAIIEAVPTSAAAHRLAAHALRSLNREAEAQAASLAAVGATIHDEAMVDAALALAENRLPDAETALRQRLREDATDVAAIRMLAEVAGRIGRYADAEKLLNRALELAPGFGAARANLATVFYKQNRFAEAAETLDAVLGDDPDNPAHVNLKAAALGRIGGYDEALALYEQLTARFPEHAKLWMSYGHLLKTVGRQDDSIAAYRHALAVDPGLGELWWSLANLKTIRFSADDRAAMEAALVAAEPAGEQRDDDRLHLHFALGKAYDDAGDVEPAFRHYAAGNAIRAGQLCYDAADTRTIVDAAIATCTPDFFAARMDMGDPAPDPIFILGMPRAGSTLIEQILASHSAVEGTMELPDIPALALGLGRETQGEGRHWVAALADAPSERLAEMGAAFLRRTAVQRKTGKPFYIDKLPNNWRYVPLIRLILPHAKIIDARRHPLDCCWSNFRQHYAKGQAFSYDLADMGTYYRDYVRLMAHIDAVQPGRVHRVIHEALLDNPEAEVRAMLGYLGLPFEEACMAFHTNARAVRTASSEQVRRPINRDGVDQWRPYDAWLGPLKRALGAVLDEYPAVPAHSQSATPTNSLPFGNS</sequence>
<dbReference type="InterPro" id="IPR027417">
    <property type="entry name" value="P-loop_NTPase"/>
</dbReference>
<dbReference type="SMART" id="SM00028">
    <property type="entry name" value="TPR"/>
    <property type="match status" value="4"/>
</dbReference>
<feature type="repeat" description="TPR" evidence="2">
    <location>
        <begin position="207"/>
        <end position="240"/>
    </location>
</feature>
<dbReference type="PANTHER" id="PTHR12788:SF10">
    <property type="entry name" value="PROTEIN-TYROSINE SULFOTRANSFERASE"/>
    <property type="match status" value="1"/>
</dbReference>